<organism evidence="1 2">
    <name type="scientific">Cavenderia fasciculata</name>
    <name type="common">Slime mold</name>
    <name type="synonym">Dictyostelium fasciculatum</name>
    <dbReference type="NCBI Taxonomy" id="261658"/>
    <lineage>
        <taxon>Eukaryota</taxon>
        <taxon>Amoebozoa</taxon>
        <taxon>Evosea</taxon>
        <taxon>Eumycetozoa</taxon>
        <taxon>Dictyostelia</taxon>
        <taxon>Acytosteliales</taxon>
        <taxon>Cavenderiaceae</taxon>
        <taxon>Cavenderia</taxon>
    </lineage>
</organism>
<evidence type="ECO:0000313" key="1">
    <source>
        <dbReference type="EMBL" id="EGG16274.1"/>
    </source>
</evidence>
<reference evidence="2" key="1">
    <citation type="journal article" date="2011" name="Genome Res.">
        <title>Phylogeny-wide analysis of social amoeba genomes highlights ancient origins for complex intercellular communication.</title>
        <authorList>
            <person name="Heidel A.J."/>
            <person name="Lawal H.M."/>
            <person name="Felder M."/>
            <person name="Schilde C."/>
            <person name="Helps N.R."/>
            <person name="Tunggal B."/>
            <person name="Rivero F."/>
            <person name="John U."/>
            <person name="Schleicher M."/>
            <person name="Eichinger L."/>
            <person name="Platzer M."/>
            <person name="Noegel A.A."/>
            <person name="Schaap P."/>
            <person name="Gloeckner G."/>
        </authorList>
    </citation>
    <scope>NUCLEOTIDE SEQUENCE [LARGE SCALE GENOMIC DNA]</scope>
    <source>
        <strain evidence="2">SH3</strain>
    </source>
</reference>
<dbReference type="KEGG" id="dfa:DFA_09304"/>
<dbReference type="AlphaFoldDB" id="F4Q792"/>
<evidence type="ECO:0000313" key="2">
    <source>
        <dbReference type="Proteomes" id="UP000007797"/>
    </source>
</evidence>
<protein>
    <submittedName>
        <fullName evidence="1">Uncharacterized protein</fullName>
    </submittedName>
</protein>
<accession>F4Q792</accession>
<dbReference type="Proteomes" id="UP000007797">
    <property type="component" value="Unassembled WGS sequence"/>
</dbReference>
<proteinExistence type="predicted"/>
<dbReference type="RefSeq" id="XP_004354658.1">
    <property type="nucleotide sequence ID" value="XM_004354606.1"/>
</dbReference>
<dbReference type="EMBL" id="GL883024">
    <property type="protein sequence ID" value="EGG16274.1"/>
    <property type="molecule type" value="Genomic_DNA"/>
</dbReference>
<sequence length="645" mass="74968">MTDNTSSNSIISMSSKDRIIKSVICNKYLLFTKIVPSIKEIHDKILRFENSGASQSSNTTSSSSSTSFSLNFDLNAHTSVASSVINNHTLSRRHRYNDYISAEWMFLNNYKQLFLSKLKRFGVKGINLTIPALDHLPRLFGQSRQEFDEILELLGLAGQYQFFHSWRVYRTLVASPSKELTYLLRPTDAYLGGNDADLRQCLSDVMHHGNIGMLKEIMSILPPSYKIPMSQAETEKPVRYDLECLNHVIKEGRHNIKSRSYWTMQGSLDLMIVAERNKLIREDWFSSLECALASGNKEIVDWTLAKMTKEGRDGYDSYNVHRSFELLDMACLNNEYEMIRYAYEKFPKTWMKKYPLSISQKSIELAIVNRYFEILELTDDMHLCTPKMVNFATGEDRGDVALYIYTRAKSAKRQNSDTKTISALKPDHFSDRLYKYRQSINLFDIIRSKSLELVKGFRKEYPNCFGNDRVRSDIIKEIIKYECFDILQWMINDIKVVLSTADFYLAVRYRGLNFCILIYNSLVQQSSKPLAAFKKTVITKYFYQNVLLNKNRDVINWAIQLDVKSFNNSCLTLDSCTELELQLQFQQQSQQQPTDNNNENDNNDSDSLTAIEKIELYLLSQNVIIEPEQEIEIDDWQSMFDEPYY</sequence>
<keyword evidence="2" id="KW-1185">Reference proteome</keyword>
<dbReference type="GeneID" id="14868346"/>
<gene>
    <name evidence="1" type="ORF">DFA_09304</name>
</gene>
<name>F4Q792_CACFS</name>